<keyword evidence="4" id="KW-0347">Helicase</keyword>
<keyword evidence="7" id="KW-0539">Nucleus</keyword>
<evidence type="ECO:0000313" key="12">
    <source>
        <dbReference type="EMBL" id="GAA93981.1"/>
    </source>
</evidence>
<dbReference type="SMART" id="SM00360">
    <property type="entry name" value="RRM"/>
    <property type="match status" value="1"/>
</dbReference>
<reference evidence="12 13" key="1">
    <citation type="journal article" date="2011" name="J. Gen. Appl. Microbiol.">
        <title>Draft genome sequencing of the enigmatic basidiomycete Mixia osmundae.</title>
        <authorList>
            <person name="Nishida H."/>
            <person name="Nagatsuka Y."/>
            <person name="Sugiyama J."/>
        </authorList>
    </citation>
    <scope>NUCLEOTIDE SEQUENCE [LARGE SCALE GENOMIC DNA]</scope>
    <source>
        <strain evidence="13">CBS 9802 / IAM 14324 / JCM 22182 / KY 12970</strain>
    </source>
</reference>
<dbReference type="OrthoDB" id="434258at2759"/>
<feature type="domain" description="R3H" evidence="11">
    <location>
        <begin position="656"/>
        <end position="720"/>
    </location>
</feature>
<dbReference type="SUPFAM" id="SSF82708">
    <property type="entry name" value="R3H domain"/>
    <property type="match status" value="1"/>
</dbReference>
<feature type="region of interest" description="Disordered" evidence="9">
    <location>
        <begin position="156"/>
        <end position="187"/>
    </location>
</feature>
<dbReference type="PROSITE" id="PS51061">
    <property type="entry name" value="R3H"/>
    <property type="match status" value="1"/>
</dbReference>
<dbReference type="PROSITE" id="PS50102">
    <property type="entry name" value="RRM"/>
    <property type="match status" value="1"/>
</dbReference>
<dbReference type="InterPro" id="IPR036867">
    <property type="entry name" value="R3H_dom_sf"/>
</dbReference>
<dbReference type="GO" id="GO:0016787">
    <property type="term" value="F:hydrolase activity"/>
    <property type="evidence" value="ECO:0007669"/>
    <property type="project" value="UniProtKB-KW"/>
</dbReference>
<feature type="region of interest" description="Disordered" evidence="9">
    <location>
        <begin position="839"/>
        <end position="862"/>
    </location>
</feature>
<evidence type="ECO:0000256" key="4">
    <source>
        <dbReference type="ARBA" id="ARBA00022806"/>
    </source>
</evidence>
<evidence type="ECO:0000256" key="8">
    <source>
        <dbReference type="PROSITE-ProRule" id="PRU00176"/>
    </source>
</evidence>
<evidence type="ECO:0000256" key="2">
    <source>
        <dbReference type="ARBA" id="ARBA00022741"/>
    </source>
</evidence>
<dbReference type="SUPFAM" id="SSF54928">
    <property type="entry name" value="RNA-binding domain, RBD"/>
    <property type="match status" value="1"/>
</dbReference>
<evidence type="ECO:0000256" key="5">
    <source>
        <dbReference type="ARBA" id="ARBA00022840"/>
    </source>
</evidence>
<keyword evidence="5" id="KW-0067">ATP-binding</keyword>
<evidence type="ECO:0000256" key="7">
    <source>
        <dbReference type="ARBA" id="ARBA00023242"/>
    </source>
</evidence>
<dbReference type="GO" id="GO:0005524">
    <property type="term" value="F:ATP binding"/>
    <property type="evidence" value="ECO:0007669"/>
    <property type="project" value="UniProtKB-KW"/>
</dbReference>
<keyword evidence="6 8" id="KW-0694">RNA-binding</keyword>
<sequence>MRRGAVDDPSATFADMQLADNLWYIVQIENPKLTIANLDCTTNMWLKCVKNAPDAPFGVVYDGYTGNQWDMAGSGANLHCWLGPSGGNYEPAGCNAPVDGNEKAEKPTGQTRGDASPGTARKGLTSAIGRRMSADLSSRLASLDIDSTFVSLPRTGATTATSSIPPSPIGGHRFSGQNGSASQTTALPPAFDLNGNAAPFVGGLASSPRNSSPVKRAVWDTQGLSHGSAFGLKHKTSQAALIAASSSSSEDQLSSSPAHSPYFSNLSSHAGASSSSNPTTLGEGSPPLSAPDATPQAQTHLLDSHAQYASMPTREAYNVPRSAPSPQHGYSASTDNQFTTSPFDAMPSAQYSHFAHMQAQQHRHSMPVAPIQFRQPSPFSSAVYQDLPRPSDSQAGWPAWNKASDFGGIGSGSPRVKPLTSPAPLLPTGQPALDNHFVPQSLSNWHAAPHLPSAIGHGQDTRRMASTALPPHEHINPGNAPEDTIPTAIVIKNIPFQVEKDVLLQIMEELELPAPYAFNYHYDGGIFRGLAFANFKTPAETDACVAALNGFDIHGRKLRVEYKKVLQAGEKERIERDKAMKRMRSMQLEKERERFTRDRQESWQTPAMEYRPSQGESGIANPWSILDTGAQQMPASPGGSDIGLPGSEVRELDLNDPQTLQIYSRVLSFKDDALRDELAFARSLQPLQRRTVHLVAQRLGLNHQSVGLGDERYVVVMKDFTGVSNPASPTKPDTRIAMGIRQPHSQQEAAAYSSFLNGVRPKKSMPDMRSRTSTSSLSSDAAAAAAALPARRSNVDLRSARRAPSKGDMYGAYRSHSPTSIPPVPVLPDMSMYEHFAPESPHAAAVRASRQKSGVHDDGTAR</sequence>
<dbReference type="InterPro" id="IPR012677">
    <property type="entry name" value="Nucleotide-bd_a/b_plait_sf"/>
</dbReference>
<gene>
    <name evidence="12" type="primary">Mo00628</name>
    <name evidence="12" type="ORF">E5Q_00628</name>
</gene>
<evidence type="ECO:0000256" key="1">
    <source>
        <dbReference type="ARBA" id="ARBA00004123"/>
    </source>
</evidence>
<dbReference type="EMBL" id="BABT02000026">
    <property type="protein sequence ID" value="GAA93981.1"/>
    <property type="molecule type" value="Genomic_DNA"/>
</dbReference>
<dbReference type="Gene3D" id="3.30.1370.50">
    <property type="entry name" value="R3H-like domain"/>
    <property type="match status" value="1"/>
</dbReference>
<protein>
    <recommendedName>
        <fullName evidence="14">RRM domain-containing protein</fullName>
    </recommendedName>
</protein>
<organism evidence="12 13">
    <name type="scientific">Mixia osmundae (strain CBS 9802 / IAM 14324 / JCM 22182 / KY 12970)</name>
    <dbReference type="NCBI Taxonomy" id="764103"/>
    <lineage>
        <taxon>Eukaryota</taxon>
        <taxon>Fungi</taxon>
        <taxon>Dikarya</taxon>
        <taxon>Basidiomycota</taxon>
        <taxon>Pucciniomycotina</taxon>
        <taxon>Mixiomycetes</taxon>
        <taxon>Mixiales</taxon>
        <taxon>Mixiaceae</taxon>
        <taxon>Mixia</taxon>
    </lineage>
</organism>
<dbReference type="Pfam" id="PF00076">
    <property type="entry name" value="RRM_1"/>
    <property type="match status" value="1"/>
</dbReference>
<feature type="compositionally biased region" description="Polar residues" evidence="9">
    <location>
        <begin position="175"/>
        <end position="186"/>
    </location>
</feature>
<keyword evidence="2" id="KW-0547">Nucleotide-binding</keyword>
<evidence type="ECO:0000256" key="9">
    <source>
        <dbReference type="SAM" id="MobiDB-lite"/>
    </source>
</evidence>
<keyword evidence="3" id="KW-0378">Hydrolase</keyword>
<dbReference type="Proteomes" id="UP000009131">
    <property type="component" value="Unassembled WGS sequence"/>
</dbReference>
<comment type="subcellular location">
    <subcellularLocation>
        <location evidence="1">Nucleus</location>
    </subcellularLocation>
</comment>
<dbReference type="HOGENOM" id="CLU_332054_0_0_1"/>
<evidence type="ECO:0000259" key="10">
    <source>
        <dbReference type="PROSITE" id="PS50102"/>
    </source>
</evidence>
<dbReference type="Gene3D" id="3.30.70.330">
    <property type="match status" value="1"/>
</dbReference>
<dbReference type="STRING" id="764103.G7DTS1"/>
<evidence type="ECO:0000259" key="11">
    <source>
        <dbReference type="PROSITE" id="PS51061"/>
    </source>
</evidence>
<feature type="region of interest" description="Disordered" evidence="9">
    <location>
        <begin position="317"/>
        <end position="345"/>
    </location>
</feature>
<feature type="domain" description="RRM" evidence="10">
    <location>
        <begin position="487"/>
        <end position="565"/>
    </location>
</feature>
<evidence type="ECO:0008006" key="14">
    <source>
        <dbReference type="Google" id="ProtNLM"/>
    </source>
</evidence>
<dbReference type="RefSeq" id="XP_014570266.1">
    <property type="nucleotide sequence ID" value="XM_014714780.1"/>
</dbReference>
<dbReference type="GO" id="GO:0003723">
    <property type="term" value="F:RNA binding"/>
    <property type="evidence" value="ECO:0007669"/>
    <property type="project" value="UniProtKB-UniRule"/>
</dbReference>
<dbReference type="CDD" id="cd12253">
    <property type="entry name" value="RRM_PIN4_like"/>
    <property type="match status" value="1"/>
</dbReference>
<dbReference type="AlphaFoldDB" id="G7DTS1"/>
<feature type="compositionally biased region" description="Polar residues" evidence="9">
    <location>
        <begin position="324"/>
        <end position="342"/>
    </location>
</feature>
<keyword evidence="13" id="KW-1185">Reference proteome</keyword>
<feature type="region of interest" description="Disordered" evidence="9">
    <location>
        <begin position="93"/>
        <end position="122"/>
    </location>
</feature>
<dbReference type="InterPro" id="IPR001374">
    <property type="entry name" value="R3H_dom"/>
</dbReference>
<feature type="region of interest" description="Disordered" evidence="9">
    <location>
        <begin position="250"/>
        <end position="297"/>
    </location>
</feature>
<dbReference type="CDD" id="cd02639">
    <property type="entry name" value="R3H_RRM"/>
    <property type="match status" value="1"/>
</dbReference>
<dbReference type="InterPro" id="IPR000504">
    <property type="entry name" value="RRM_dom"/>
</dbReference>
<dbReference type="InParanoid" id="G7DTS1"/>
<evidence type="ECO:0000256" key="3">
    <source>
        <dbReference type="ARBA" id="ARBA00022801"/>
    </source>
</evidence>
<comment type="caution">
    <text evidence="12">The sequence shown here is derived from an EMBL/GenBank/DDBJ whole genome shotgun (WGS) entry which is preliminary data.</text>
</comment>
<dbReference type="InterPro" id="IPR034069">
    <property type="entry name" value="R3H_Cip2"/>
</dbReference>
<name>G7DTS1_MIXOS</name>
<reference evidence="12 13" key="2">
    <citation type="journal article" date="2012" name="Open Biol.">
        <title>Characteristics of nucleosomes and linker DNA regions on the genome of the basidiomycete Mixia osmundae revealed by mono- and dinucleosome mapping.</title>
        <authorList>
            <person name="Nishida H."/>
            <person name="Kondo S."/>
            <person name="Matsumoto T."/>
            <person name="Suzuki Y."/>
            <person name="Yoshikawa H."/>
            <person name="Taylor T.D."/>
            <person name="Sugiyama J."/>
        </authorList>
    </citation>
    <scope>NUCLEOTIDE SEQUENCE [LARGE SCALE GENOMIC DNA]</scope>
    <source>
        <strain evidence="13">CBS 9802 / IAM 14324 / JCM 22182 / KY 12970</strain>
    </source>
</reference>
<feature type="compositionally biased region" description="Low complexity" evidence="9">
    <location>
        <begin position="250"/>
        <end position="277"/>
    </location>
</feature>
<evidence type="ECO:0000256" key="6">
    <source>
        <dbReference type="ARBA" id="ARBA00022884"/>
    </source>
</evidence>
<dbReference type="GO" id="GO:0003677">
    <property type="term" value="F:DNA binding"/>
    <property type="evidence" value="ECO:0007669"/>
    <property type="project" value="UniProtKB-ARBA"/>
</dbReference>
<feature type="compositionally biased region" description="Low complexity" evidence="9">
    <location>
        <begin position="771"/>
        <end position="792"/>
    </location>
</feature>
<dbReference type="FunFam" id="3.30.1370.50:FF:000002">
    <property type="entry name" value="Immunoglobulin mu DNA-binding protein 2"/>
    <property type="match status" value="1"/>
</dbReference>
<dbReference type="InterPro" id="IPR034186">
    <property type="entry name" value="PIN4-like_RRM"/>
</dbReference>
<dbReference type="eggNOG" id="KOG0108">
    <property type="taxonomic scope" value="Eukaryota"/>
</dbReference>
<dbReference type="Pfam" id="PF01424">
    <property type="entry name" value="R3H"/>
    <property type="match status" value="1"/>
</dbReference>
<dbReference type="GO" id="GO:0004386">
    <property type="term" value="F:helicase activity"/>
    <property type="evidence" value="ECO:0007669"/>
    <property type="project" value="UniProtKB-KW"/>
</dbReference>
<accession>G7DTS1</accession>
<dbReference type="GO" id="GO:0005634">
    <property type="term" value="C:nucleus"/>
    <property type="evidence" value="ECO:0007669"/>
    <property type="project" value="UniProtKB-SubCell"/>
</dbReference>
<feature type="region of interest" description="Disordered" evidence="9">
    <location>
        <begin position="760"/>
        <end position="822"/>
    </location>
</feature>
<evidence type="ECO:0000313" key="13">
    <source>
        <dbReference type="Proteomes" id="UP000009131"/>
    </source>
</evidence>
<proteinExistence type="predicted"/>
<dbReference type="InterPro" id="IPR035979">
    <property type="entry name" value="RBD_domain_sf"/>
</dbReference>